<dbReference type="EMBL" id="CM004474">
    <property type="protein sequence ID" value="OCT79479.1"/>
    <property type="molecule type" value="Genomic_DNA"/>
</dbReference>
<name>A0A974CTK0_XENLA</name>
<proteinExistence type="predicted"/>
<protein>
    <submittedName>
        <fullName evidence="1">Uncharacterized protein</fullName>
    </submittedName>
</protein>
<accession>A0A974CTK0</accession>
<dbReference type="Proteomes" id="UP000694892">
    <property type="component" value="Chromosome 5L"/>
</dbReference>
<evidence type="ECO:0000313" key="1">
    <source>
        <dbReference type="EMBL" id="OCT79479.1"/>
    </source>
</evidence>
<evidence type="ECO:0000313" key="2">
    <source>
        <dbReference type="Proteomes" id="UP000694892"/>
    </source>
</evidence>
<reference evidence="2" key="1">
    <citation type="journal article" date="2016" name="Nature">
        <title>Genome evolution in the allotetraploid frog Xenopus laevis.</title>
        <authorList>
            <person name="Session A.M."/>
            <person name="Uno Y."/>
            <person name="Kwon T."/>
            <person name="Chapman J.A."/>
            <person name="Toyoda A."/>
            <person name="Takahashi S."/>
            <person name="Fukui A."/>
            <person name="Hikosaka A."/>
            <person name="Suzuki A."/>
            <person name="Kondo M."/>
            <person name="van Heeringen S.J."/>
            <person name="Quigley I."/>
            <person name="Heinz S."/>
            <person name="Ogino H."/>
            <person name="Ochi H."/>
            <person name="Hellsten U."/>
            <person name="Lyons J.B."/>
            <person name="Simakov O."/>
            <person name="Putnam N."/>
            <person name="Stites J."/>
            <person name="Kuroki Y."/>
            <person name="Tanaka T."/>
            <person name="Michiue T."/>
            <person name="Watanabe M."/>
            <person name="Bogdanovic O."/>
            <person name="Lister R."/>
            <person name="Georgiou G."/>
            <person name="Paranjpe S.S."/>
            <person name="van Kruijsbergen I."/>
            <person name="Shu S."/>
            <person name="Carlson J."/>
            <person name="Kinoshita T."/>
            <person name="Ohta Y."/>
            <person name="Mawaribuchi S."/>
            <person name="Jenkins J."/>
            <person name="Grimwood J."/>
            <person name="Schmutz J."/>
            <person name="Mitros T."/>
            <person name="Mozaffari S.V."/>
            <person name="Suzuki Y."/>
            <person name="Haramoto Y."/>
            <person name="Yamamoto T.S."/>
            <person name="Takagi C."/>
            <person name="Heald R."/>
            <person name="Miller K."/>
            <person name="Haudenschild C."/>
            <person name="Kitzman J."/>
            <person name="Nakayama T."/>
            <person name="Izutsu Y."/>
            <person name="Robert J."/>
            <person name="Fortriede J."/>
            <person name="Burns K."/>
            <person name="Lotay V."/>
            <person name="Karimi K."/>
            <person name="Yasuoka Y."/>
            <person name="Dichmann D.S."/>
            <person name="Flajnik M.F."/>
            <person name="Houston D.W."/>
            <person name="Shendure J."/>
            <person name="DuPasquier L."/>
            <person name="Vize P.D."/>
            <person name="Zorn A.M."/>
            <person name="Ito M."/>
            <person name="Marcotte E.M."/>
            <person name="Wallingford J.B."/>
            <person name="Ito Y."/>
            <person name="Asashima M."/>
            <person name="Ueno N."/>
            <person name="Matsuda Y."/>
            <person name="Veenstra G.J."/>
            <person name="Fujiyama A."/>
            <person name="Harland R.M."/>
            <person name="Taira M."/>
            <person name="Rokhsar D.S."/>
        </authorList>
    </citation>
    <scope>NUCLEOTIDE SEQUENCE [LARGE SCALE GENOMIC DNA]</scope>
    <source>
        <strain evidence="2">J</strain>
    </source>
</reference>
<dbReference type="AlphaFoldDB" id="A0A974CTK0"/>
<sequence length="81" mass="9225">MSHPTPFVPAPTTSRQVAILTVGLLQILDNRPDPKKSADFCCRGQRHIMHNQSRVYSYLSNLLYTCEHKPQHKGRCPHVNS</sequence>
<organism evidence="1 2">
    <name type="scientific">Xenopus laevis</name>
    <name type="common">African clawed frog</name>
    <dbReference type="NCBI Taxonomy" id="8355"/>
    <lineage>
        <taxon>Eukaryota</taxon>
        <taxon>Metazoa</taxon>
        <taxon>Chordata</taxon>
        <taxon>Craniata</taxon>
        <taxon>Vertebrata</taxon>
        <taxon>Euteleostomi</taxon>
        <taxon>Amphibia</taxon>
        <taxon>Batrachia</taxon>
        <taxon>Anura</taxon>
        <taxon>Pipoidea</taxon>
        <taxon>Pipidae</taxon>
        <taxon>Xenopodinae</taxon>
        <taxon>Xenopus</taxon>
        <taxon>Xenopus</taxon>
    </lineage>
</organism>
<gene>
    <name evidence="1" type="ORF">XELAEV_18026289mg</name>
</gene>